<accession>A0A174N4Y0</accession>
<dbReference type="STRING" id="39482.ERS852491_05144"/>
<organism evidence="1 2">
    <name type="scientific">Faecalicatena contorta</name>
    <dbReference type="NCBI Taxonomy" id="39482"/>
    <lineage>
        <taxon>Bacteria</taxon>
        <taxon>Bacillati</taxon>
        <taxon>Bacillota</taxon>
        <taxon>Clostridia</taxon>
        <taxon>Lachnospirales</taxon>
        <taxon>Lachnospiraceae</taxon>
        <taxon>Faecalicatena</taxon>
    </lineage>
</organism>
<dbReference type="Proteomes" id="UP000095544">
    <property type="component" value="Unassembled WGS sequence"/>
</dbReference>
<name>A0A174N4Y0_9FIRM</name>
<proteinExistence type="predicted"/>
<protein>
    <submittedName>
        <fullName evidence="1">Uncharacterized protein</fullName>
    </submittedName>
</protein>
<dbReference type="RefSeq" id="WP_242857670.1">
    <property type="nucleotide sequence ID" value="NZ_CYZU01000112.1"/>
</dbReference>
<sequence length="197" mass="22316">MNQVKIERVKIDYKKLCEELKKQGKTRGEFSLEMTKDKGFVGRMEKNPDQPKAIEQFMCVLLGLEEGSLIAADPAPELTDVAVLTNIHKQIIAEMKMLEEAAENIEKIWNKVHANTIQLERIKECVKGFEKSGYEKAIEFLKNALSDGKANSEEIMMRSDAAGIKRADLMKAKRDIGVDSSTTGYGKNQKTWWFLSN</sequence>
<evidence type="ECO:0000313" key="1">
    <source>
        <dbReference type="EMBL" id="CUP43792.1"/>
    </source>
</evidence>
<dbReference type="EMBL" id="CYZU01000112">
    <property type="protein sequence ID" value="CUP43792.1"/>
    <property type="molecule type" value="Genomic_DNA"/>
</dbReference>
<evidence type="ECO:0000313" key="2">
    <source>
        <dbReference type="Proteomes" id="UP000095544"/>
    </source>
</evidence>
<reference evidence="1 2" key="1">
    <citation type="submission" date="2015-09" db="EMBL/GenBank/DDBJ databases">
        <authorList>
            <consortium name="Pathogen Informatics"/>
        </authorList>
    </citation>
    <scope>NUCLEOTIDE SEQUENCE [LARGE SCALE GENOMIC DNA]</scope>
    <source>
        <strain evidence="1 2">2789STDY5834876</strain>
    </source>
</reference>
<gene>
    <name evidence="1" type="ORF">ERS852491_05144</name>
</gene>
<dbReference type="AlphaFoldDB" id="A0A174N4Y0"/>